<sequence>MHRIKVIDIILCIGTDRFVDLEYRF</sequence>
<evidence type="ECO:0000313" key="1">
    <source>
        <dbReference type="EMBL" id="SVB50113.1"/>
    </source>
</evidence>
<accession>A0A382EJL7</accession>
<name>A0A382EJL7_9ZZZZ</name>
<reference evidence="1" key="1">
    <citation type="submission" date="2018-05" db="EMBL/GenBank/DDBJ databases">
        <authorList>
            <person name="Lanie J.A."/>
            <person name="Ng W.-L."/>
            <person name="Kazmierczak K.M."/>
            <person name="Andrzejewski T.M."/>
            <person name="Davidsen T.M."/>
            <person name="Wayne K.J."/>
            <person name="Tettelin H."/>
            <person name="Glass J.I."/>
            <person name="Rusch D."/>
            <person name="Podicherti R."/>
            <person name="Tsui H.-C.T."/>
            <person name="Winkler M.E."/>
        </authorList>
    </citation>
    <scope>NUCLEOTIDE SEQUENCE</scope>
</reference>
<dbReference type="AlphaFoldDB" id="A0A382EJL7"/>
<protein>
    <submittedName>
        <fullName evidence="1">Uncharacterized protein</fullName>
    </submittedName>
</protein>
<organism evidence="1">
    <name type="scientific">marine metagenome</name>
    <dbReference type="NCBI Taxonomy" id="408172"/>
    <lineage>
        <taxon>unclassified sequences</taxon>
        <taxon>metagenomes</taxon>
        <taxon>ecological metagenomes</taxon>
    </lineage>
</organism>
<proteinExistence type="predicted"/>
<dbReference type="EMBL" id="UINC01044530">
    <property type="protein sequence ID" value="SVB50113.1"/>
    <property type="molecule type" value="Genomic_DNA"/>
</dbReference>
<gene>
    <name evidence="1" type="ORF">METZ01_LOCUS202967</name>
</gene>